<dbReference type="OrthoDB" id="10259133at2759"/>
<reference evidence="2 3" key="1">
    <citation type="submission" date="2018-11" db="EMBL/GenBank/DDBJ databases">
        <authorList>
            <consortium name="Pathogen Informatics"/>
        </authorList>
    </citation>
    <scope>NUCLEOTIDE SEQUENCE [LARGE SCALE GENOMIC DNA]</scope>
</reference>
<dbReference type="InterPro" id="IPR028565">
    <property type="entry name" value="MHD"/>
</dbReference>
<dbReference type="AlphaFoldDB" id="A0A3P6TKL8"/>
<evidence type="ECO:0000313" key="3">
    <source>
        <dbReference type="Proteomes" id="UP000271889"/>
    </source>
</evidence>
<organism evidence="2 3">
    <name type="scientific">Cylicostephanus goldi</name>
    <name type="common">Nematode worm</name>
    <dbReference type="NCBI Taxonomy" id="71465"/>
    <lineage>
        <taxon>Eukaryota</taxon>
        <taxon>Metazoa</taxon>
        <taxon>Ecdysozoa</taxon>
        <taxon>Nematoda</taxon>
        <taxon>Chromadorea</taxon>
        <taxon>Rhabditida</taxon>
        <taxon>Rhabditina</taxon>
        <taxon>Rhabditomorpha</taxon>
        <taxon>Strongyloidea</taxon>
        <taxon>Strongylidae</taxon>
        <taxon>Cylicostephanus</taxon>
    </lineage>
</organism>
<evidence type="ECO:0000259" key="1">
    <source>
        <dbReference type="PROSITE" id="PS51072"/>
    </source>
</evidence>
<dbReference type="PROSITE" id="PS51072">
    <property type="entry name" value="MHD"/>
    <property type="match status" value="1"/>
</dbReference>
<feature type="domain" description="MHD" evidence="1">
    <location>
        <begin position="1"/>
        <end position="224"/>
    </location>
</feature>
<dbReference type="InterPro" id="IPR050431">
    <property type="entry name" value="Adaptor_comp_med_subunit"/>
</dbReference>
<gene>
    <name evidence="2" type="ORF">CGOC_LOCUS6268</name>
</gene>
<dbReference type="InterPro" id="IPR036168">
    <property type="entry name" value="AP2_Mu_C_sf"/>
</dbReference>
<dbReference type="EMBL" id="UYRV01020142">
    <property type="protein sequence ID" value="VDK67014.1"/>
    <property type="molecule type" value="Genomic_DNA"/>
</dbReference>
<accession>A0A3P6TKL8</accession>
<dbReference type="SUPFAM" id="SSF49447">
    <property type="entry name" value="Second domain of Mu2 adaptin subunit (ap50) of ap2 adaptor"/>
    <property type="match status" value="1"/>
</dbReference>
<keyword evidence="3" id="KW-1185">Reference proteome</keyword>
<proteinExistence type="predicted"/>
<dbReference type="Pfam" id="PF00928">
    <property type="entry name" value="Adap_comp_sub"/>
    <property type="match status" value="1"/>
</dbReference>
<evidence type="ECO:0000313" key="2">
    <source>
        <dbReference type="EMBL" id="VDK67014.1"/>
    </source>
</evidence>
<dbReference type="Proteomes" id="UP000271889">
    <property type="component" value="Unassembled WGS sequence"/>
</dbReference>
<sequence length="224" mass="25310">MKSFLSGMPECKFGINDKITLQQSSSRNQYDDPSKPARTMVAIDDIQFHQCVRLGKFESDRAISFIPPDGTCELIKYRTTQDIKLPFRYASVQNRDLGYLFLIILYHILKSSYTCKIRISFVALTICVEELVIPLVKEVSKSKLEIKVVLKAEYKQNLVGQKIEVRIGPSTPAGDSYLSCCWQQRSQCVRIPTPPNTCGANLLCMKGKAKYKAGENAIVWKVNS</sequence>
<dbReference type="PANTHER" id="PTHR10529">
    <property type="entry name" value="AP COMPLEX SUBUNIT MU"/>
    <property type="match status" value="1"/>
</dbReference>
<dbReference type="Gene3D" id="2.60.40.1170">
    <property type="entry name" value="Mu homology domain, subdomain B"/>
    <property type="match status" value="2"/>
</dbReference>
<name>A0A3P6TKL8_CYLGO</name>
<protein>
    <recommendedName>
        <fullName evidence="1">MHD domain-containing protein</fullName>
    </recommendedName>
</protein>